<accession>A0A1R3JG82</accession>
<sequence>MTPSAIIPSRPATPSRIHTEQPYQFRQPNSRKLAHT</sequence>
<gene>
    <name evidence="2" type="ORF">COLO4_16644</name>
</gene>
<reference evidence="3" key="1">
    <citation type="submission" date="2013-09" db="EMBL/GenBank/DDBJ databases">
        <title>Corchorus olitorius genome sequencing.</title>
        <authorList>
            <person name="Alam M."/>
            <person name="Haque M.S."/>
            <person name="Islam M.S."/>
            <person name="Emdad E.M."/>
            <person name="Islam M.M."/>
            <person name="Ahmed B."/>
            <person name="Halim A."/>
            <person name="Hossen Q.M.M."/>
            <person name="Hossain M.Z."/>
            <person name="Ahmed R."/>
            <person name="Khan M.M."/>
            <person name="Islam R."/>
            <person name="Rashid M.M."/>
            <person name="Khan S.A."/>
            <person name="Rahman M.S."/>
            <person name="Alam M."/>
            <person name="Yahiya A.S."/>
            <person name="Khan M.S."/>
            <person name="Azam M.S."/>
            <person name="Haque T."/>
            <person name="Lashkar M.Z.H."/>
            <person name="Akhand A.I."/>
            <person name="Morshed G."/>
            <person name="Roy S."/>
            <person name="Uddin K.S."/>
            <person name="Rabeya T."/>
            <person name="Hossain A.S."/>
            <person name="Chowdhury A."/>
            <person name="Snigdha A.R."/>
            <person name="Mortoza M.S."/>
            <person name="Matin S.A."/>
            <person name="Hoque S.M.E."/>
            <person name="Islam M.K."/>
            <person name="Roy D.K."/>
            <person name="Haider R."/>
            <person name="Moosa M.M."/>
            <person name="Elias S.M."/>
            <person name="Hasan A.M."/>
            <person name="Jahan S."/>
            <person name="Shafiuddin M."/>
            <person name="Mahmood N."/>
            <person name="Shommy N.S."/>
        </authorList>
    </citation>
    <scope>NUCLEOTIDE SEQUENCE [LARGE SCALE GENOMIC DNA]</scope>
    <source>
        <strain evidence="3">cv. O-4</strain>
    </source>
</reference>
<evidence type="ECO:0000313" key="3">
    <source>
        <dbReference type="Proteomes" id="UP000187203"/>
    </source>
</evidence>
<evidence type="ECO:0000256" key="1">
    <source>
        <dbReference type="SAM" id="MobiDB-lite"/>
    </source>
</evidence>
<dbReference type="EMBL" id="AWUE01016219">
    <property type="protein sequence ID" value="OMO93845.1"/>
    <property type="molecule type" value="Genomic_DNA"/>
</dbReference>
<dbReference type="AlphaFoldDB" id="A0A1R3JG82"/>
<keyword evidence="3" id="KW-1185">Reference proteome</keyword>
<dbReference type="Proteomes" id="UP000187203">
    <property type="component" value="Unassembled WGS sequence"/>
</dbReference>
<comment type="caution">
    <text evidence="2">The sequence shown here is derived from an EMBL/GenBank/DDBJ whole genome shotgun (WGS) entry which is preliminary data.</text>
</comment>
<feature type="compositionally biased region" description="Polar residues" evidence="1">
    <location>
        <begin position="21"/>
        <end position="30"/>
    </location>
</feature>
<proteinExistence type="predicted"/>
<feature type="region of interest" description="Disordered" evidence="1">
    <location>
        <begin position="1"/>
        <end position="36"/>
    </location>
</feature>
<protein>
    <submittedName>
        <fullName evidence="2">Uncharacterized protein</fullName>
    </submittedName>
</protein>
<evidence type="ECO:0000313" key="2">
    <source>
        <dbReference type="EMBL" id="OMO93845.1"/>
    </source>
</evidence>
<name>A0A1R3JG82_9ROSI</name>
<organism evidence="2 3">
    <name type="scientific">Corchorus olitorius</name>
    <dbReference type="NCBI Taxonomy" id="93759"/>
    <lineage>
        <taxon>Eukaryota</taxon>
        <taxon>Viridiplantae</taxon>
        <taxon>Streptophyta</taxon>
        <taxon>Embryophyta</taxon>
        <taxon>Tracheophyta</taxon>
        <taxon>Spermatophyta</taxon>
        <taxon>Magnoliopsida</taxon>
        <taxon>eudicotyledons</taxon>
        <taxon>Gunneridae</taxon>
        <taxon>Pentapetalae</taxon>
        <taxon>rosids</taxon>
        <taxon>malvids</taxon>
        <taxon>Malvales</taxon>
        <taxon>Malvaceae</taxon>
        <taxon>Grewioideae</taxon>
        <taxon>Apeibeae</taxon>
        <taxon>Corchorus</taxon>
    </lineage>
</organism>